<dbReference type="InterPro" id="IPR023674">
    <property type="entry name" value="Ribosomal_uL1-like"/>
</dbReference>
<evidence type="ECO:0000256" key="2">
    <source>
        <dbReference type="ARBA" id="ARBA00022980"/>
    </source>
</evidence>
<dbReference type="Gene3D" id="3.30.190.20">
    <property type="match status" value="1"/>
</dbReference>
<name>A0AAV2NIT2_9HYME</name>
<keyword evidence="3" id="KW-0687">Ribonucleoprotein</keyword>
<evidence type="ECO:0000313" key="6">
    <source>
        <dbReference type="Proteomes" id="UP001497644"/>
    </source>
</evidence>
<proteinExistence type="inferred from homology"/>
<dbReference type="AlphaFoldDB" id="A0AAV2NIT2"/>
<evidence type="ECO:0000256" key="3">
    <source>
        <dbReference type="ARBA" id="ARBA00023274"/>
    </source>
</evidence>
<feature type="compositionally biased region" description="Acidic residues" evidence="4">
    <location>
        <begin position="341"/>
        <end position="350"/>
    </location>
</feature>
<evidence type="ECO:0000256" key="1">
    <source>
        <dbReference type="ARBA" id="ARBA00010531"/>
    </source>
</evidence>
<dbReference type="PANTHER" id="PTHR36427">
    <property type="entry name" value="54S RIBOSOMAL PROTEIN L1, MITOCHONDRIAL"/>
    <property type="match status" value="1"/>
</dbReference>
<organism evidence="5 6">
    <name type="scientific">Lasius platythorax</name>
    <dbReference type="NCBI Taxonomy" id="488582"/>
    <lineage>
        <taxon>Eukaryota</taxon>
        <taxon>Metazoa</taxon>
        <taxon>Ecdysozoa</taxon>
        <taxon>Arthropoda</taxon>
        <taxon>Hexapoda</taxon>
        <taxon>Insecta</taxon>
        <taxon>Pterygota</taxon>
        <taxon>Neoptera</taxon>
        <taxon>Endopterygota</taxon>
        <taxon>Hymenoptera</taxon>
        <taxon>Apocrita</taxon>
        <taxon>Aculeata</taxon>
        <taxon>Formicoidea</taxon>
        <taxon>Formicidae</taxon>
        <taxon>Formicinae</taxon>
        <taxon>Lasius</taxon>
        <taxon>Lasius</taxon>
    </lineage>
</organism>
<reference evidence="5" key="1">
    <citation type="submission" date="2024-04" db="EMBL/GenBank/DDBJ databases">
        <authorList>
            <consortium name="Molecular Ecology Group"/>
        </authorList>
    </citation>
    <scope>NUCLEOTIDE SEQUENCE</scope>
</reference>
<evidence type="ECO:0008006" key="7">
    <source>
        <dbReference type="Google" id="ProtNLM"/>
    </source>
</evidence>
<dbReference type="InterPro" id="IPR028364">
    <property type="entry name" value="Ribosomal_uL1/biogenesis"/>
</dbReference>
<keyword evidence="2" id="KW-0689">Ribosomal protein</keyword>
<dbReference type="Gene3D" id="3.40.50.790">
    <property type="match status" value="1"/>
</dbReference>
<dbReference type="Proteomes" id="UP001497644">
    <property type="component" value="Chromosome 2"/>
</dbReference>
<dbReference type="EMBL" id="OZ034825">
    <property type="protein sequence ID" value="CAL1680077.1"/>
    <property type="molecule type" value="Genomic_DNA"/>
</dbReference>
<gene>
    <name evidence="5" type="ORF">LPLAT_LOCUS6162</name>
</gene>
<dbReference type="PANTHER" id="PTHR36427:SF3">
    <property type="entry name" value="LARGE RIBOSOMAL SUBUNIT PROTEIN UL1M"/>
    <property type="match status" value="1"/>
</dbReference>
<dbReference type="InterPro" id="IPR016095">
    <property type="entry name" value="Ribosomal_uL1_3-a/b-sand"/>
</dbReference>
<dbReference type="GO" id="GO:0005840">
    <property type="term" value="C:ribosome"/>
    <property type="evidence" value="ECO:0007669"/>
    <property type="project" value="UniProtKB-KW"/>
</dbReference>
<dbReference type="GO" id="GO:1990904">
    <property type="term" value="C:ribonucleoprotein complex"/>
    <property type="evidence" value="ECO:0007669"/>
    <property type="project" value="UniProtKB-KW"/>
</dbReference>
<keyword evidence="6" id="KW-1185">Reference proteome</keyword>
<sequence length="362" mass="41367">MAAAVSGWLNFSSMYIRHVTCLNFCPVGFLQARNYAARKGTREKARKKKVKVVVQKVGFIPHNQRKAQIAAKRNKIKEEQIILDDSKKSDPVDDVWIGKFHKWKIYPLEEAIQNHRETHHPTMFNLPNAPINAFIELDMQGAKKTKFVDAFTRIACLPHSFDHGQSRKILAFCKTPEVQDIARAAGAQYAGGKELIKQIQSGEFSMKEYDIILSEPSILPDLLLIRGLMRKRFPSTKLGTLNPDMNMLVTKFLTGIKYTAKPHDVLKSYGTVDITFGTLDMDTKKLEENFAAIIKDVNNAKPRRPEPFITRIRISCAPTTEMFKVEFEQYLSEDSTFKKEEEEEEDDDEKENEKSNVVIASH</sequence>
<evidence type="ECO:0000313" key="5">
    <source>
        <dbReference type="EMBL" id="CAL1680077.1"/>
    </source>
</evidence>
<dbReference type="Pfam" id="PF00687">
    <property type="entry name" value="Ribosomal_L1"/>
    <property type="match status" value="1"/>
</dbReference>
<accession>A0AAV2NIT2</accession>
<evidence type="ECO:0000256" key="4">
    <source>
        <dbReference type="SAM" id="MobiDB-lite"/>
    </source>
</evidence>
<feature type="region of interest" description="Disordered" evidence="4">
    <location>
        <begin position="334"/>
        <end position="362"/>
    </location>
</feature>
<dbReference type="SUPFAM" id="SSF56808">
    <property type="entry name" value="Ribosomal protein L1"/>
    <property type="match status" value="1"/>
</dbReference>
<comment type="similarity">
    <text evidence="1">Belongs to the universal ribosomal protein uL1 family.</text>
</comment>
<protein>
    <recommendedName>
        <fullName evidence="7">39S ribosomal protein L1, mitochondrial</fullName>
    </recommendedName>
</protein>